<protein>
    <recommendedName>
        <fullName evidence="8">Peptidase M23 domain-containing protein</fullName>
    </recommendedName>
</protein>
<dbReference type="KEGG" id="vg:14005278"/>
<organism evidence="6 7">
    <name type="scientific">Synechococcus phage metaG-MbCM1</name>
    <dbReference type="NCBI Taxonomy" id="1079999"/>
    <lineage>
        <taxon>Viruses</taxon>
        <taxon>Duplodnaviria</taxon>
        <taxon>Heunggongvirae</taxon>
        <taxon>Uroviricota</taxon>
        <taxon>Caudoviricetes</taxon>
        <taxon>Pantevenvirales</taxon>
        <taxon>Kyanoviridae</taxon>
        <taxon>Galenevirus</taxon>
        <taxon>Galenevirus mbcm1</taxon>
    </lineage>
</organism>
<evidence type="ECO:0000256" key="3">
    <source>
        <dbReference type="SAM" id="MobiDB-lite"/>
    </source>
</evidence>
<dbReference type="CDD" id="cd12797">
    <property type="entry name" value="M23_peptidase"/>
    <property type="match status" value="1"/>
</dbReference>
<dbReference type="EMBL" id="JN371769">
    <property type="protein sequence ID" value="AFD02854.1"/>
    <property type="molecule type" value="Genomic_DNA"/>
</dbReference>
<dbReference type="InterPro" id="IPR011105">
    <property type="entry name" value="Cell_wall_hydrolase_SleB"/>
</dbReference>
<proteinExistence type="predicted"/>
<reference evidence="6 7" key="1">
    <citation type="submission" date="2011-07" db="EMBL/GenBank/DDBJ databases">
        <title>Viral Tagging: a high-throughput approach to explore virus-host interactions.</title>
        <authorList>
            <person name="Deng L."/>
            <person name="Sullivan M.B."/>
            <person name="Poulos B."/>
            <person name="Ignacio Espinoza J.C."/>
        </authorList>
    </citation>
    <scope>NUCLEOTIDE SEQUENCE [LARGE SCALE GENOMIC DNA]</scope>
</reference>
<evidence type="ECO:0000313" key="7">
    <source>
        <dbReference type="Proteomes" id="UP000007597"/>
    </source>
</evidence>
<dbReference type="Gene3D" id="1.10.10.2520">
    <property type="entry name" value="Cell wall hydrolase SleB, domain 1"/>
    <property type="match status" value="1"/>
</dbReference>
<dbReference type="GO" id="GO:0004222">
    <property type="term" value="F:metalloendopeptidase activity"/>
    <property type="evidence" value="ECO:0007669"/>
    <property type="project" value="TreeGrafter"/>
</dbReference>
<evidence type="ECO:0000259" key="4">
    <source>
        <dbReference type="Pfam" id="PF01551"/>
    </source>
</evidence>
<dbReference type="RefSeq" id="YP_007001505.1">
    <property type="nucleotide sequence ID" value="NC_019443.1"/>
</dbReference>
<dbReference type="Pfam" id="PF01551">
    <property type="entry name" value="Peptidase_M23"/>
    <property type="match status" value="1"/>
</dbReference>
<dbReference type="GeneID" id="14005278"/>
<name>H8ZMZ3_9CAUD</name>
<evidence type="ECO:0000313" key="6">
    <source>
        <dbReference type="EMBL" id="AFD02854.1"/>
    </source>
</evidence>
<dbReference type="InterPro" id="IPR016047">
    <property type="entry name" value="M23ase_b-sheet_dom"/>
</dbReference>
<feature type="domain" description="M23ase beta-sheet core" evidence="4">
    <location>
        <begin position="612"/>
        <end position="687"/>
    </location>
</feature>
<dbReference type="InterPro" id="IPR042047">
    <property type="entry name" value="SleB_dom1"/>
</dbReference>
<sequence length="687" mass="73276">MAKAAVLKGSKINVYKLVTVKEPDARQKKKDPTGYETARGLNATTKAVNNLGTTLNGINKIVGDLKQIELDRLETANKNKPKMDPKYGKSKKGGGILGSLAKGFLKTGGGFLSGLLGLLGNLFKAFVVLPVLTWLSKEENQEKVAGALEVLAKFGKFIWNWASFGVTNTIDGLYKLLSDDSSWMDRLVGFGQALLGVGSIFIGLKGLKWLLNPVKVAKGITAAVKALVKFVTKRGNPLRIPGRRKGGKAAGGLVTAAAIALPQMAQGGWITGPQSGYPVSLDGGKSTSFIGHGTEYVSQKSSGGAFVTPYDTPATRKNPGVTAMRQAEAARMGYSQGGEVKESLNLTADQFRALAYGVSGEAQRNTADEYGTAAAILNRVADPRYPNNIMGVLSQNNPVQFAAYYDGSMRHEEKLQEKLSSQVGQTAIIAALRELKGRDSFKGTAMYKHMGSDDVKFSRRGNFYHYSEQRGKNDPPPSSIPTHYLKFIQNQQADPDQQPNAPGNDSGIMGGLSNALQGLTGFLSNVFLGGPAQAAPMPQVAPPPARKAESAANDGARGVSVATGDMGEKVFPLPKGRFEATARQIFGAPRDGGSRSHLGVDLTEASPWGPDPKIPVVAAIAGSVLSEEYKAGQTYHSGAMIRGKDGYDQRYLHMEPSVKPGQEVNAGDQIGRLYDDGINSHLHFEVY</sequence>
<dbReference type="OrthoDB" id="7106at10239"/>
<dbReference type="SUPFAM" id="SSF51261">
    <property type="entry name" value="Duplicated hybrid motif"/>
    <property type="match status" value="1"/>
</dbReference>
<keyword evidence="7" id="KW-1185">Reference proteome</keyword>
<feature type="domain" description="Cell wall hydrolase SleB" evidence="5">
    <location>
        <begin position="373"/>
        <end position="450"/>
    </location>
</feature>
<dbReference type="PANTHER" id="PTHR21666:SF270">
    <property type="entry name" value="MUREIN HYDROLASE ACTIVATOR ENVC"/>
    <property type="match status" value="1"/>
</dbReference>
<dbReference type="PANTHER" id="PTHR21666">
    <property type="entry name" value="PEPTIDASE-RELATED"/>
    <property type="match status" value="1"/>
</dbReference>
<dbReference type="GO" id="GO:0031640">
    <property type="term" value="P:killing of cells of another organism"/>
    <property type="evidence" value="ECO:0007669"/>
    <property type="project" value="UniProtKB-KW"/>
</dbReference>
<dbReference type="InterPro" id="IPR050570">
    <property type="entry name" value="Cell_wall_metabolism_enzyme"/>
</dbReference>
<dbReference type="Pfam" id="PF07486">
    <property type="entry name" value="Hydrolase_2"/>
    <property type="match status" value="1"/>
</dbReference>
<dbReference type="Proteomes" id="UP000007597">
    <property type="component" value="Segment"/>
</dbReference>
<dbReference type="GO" id="GO:0042742">
    <property type="term" value="P:defense response to bacterium"/>
    <property type="evidence" value="ECO:0007669"/>
    <property type="project" value="UniProtKB-KW"/>
</dbReference>
<evidence type="ECO:0000256" key="2">
    <source>
        <dbReference type="ARBA" id="ARBA00022638"/>
    </source>
</evidence>
<keyword evidence="1" id="KW-0929">Antimicrobial</keyword>
<dbReference type="InterPro" id="IPR011055">
    <property type="entry name" value="Dup_hybrid_motif"/>
</dbReference>
<keyword evidence="2" id="KW-0081">Bacteriolytic enzyme</keyword>
<evidence type="ECO:0000259" key="5">
    <source>
        <dbReference type="Pfam" id="PF07486"/>
    </source>
</evidence>
<dbReference type="Gene3D" id="2.70.70.10">
    <property type="entry name" value="Glucose Permease (Domain IIA)"/>
    <property type="match status" value="1"/>
</dbReference>
<evidence type="ECO:0000256" key="1">
    <source>
        <dbReference type="ARBA" id="ARBA00022529"/>
    </source>
</evidence>
<evidence type="ECO:0008006" key="8">
    <source>
        <dbReference type="Google" id="ProtNLM"/>
    </source>
</evidence>
<accession>H8ZMZ3</accession>
<feature type="region of interest" description="Disordered" evidence="3">
    <location>
        <begin position="535"/>
        <end position="561"/>
    </location>
</feature>